<feature type="coiled-coil region" evidence="1">
    <location>
        <begin position="161"/>
        <end position="191"/>
    </location>
</feature>
<evidence type="ECO:0000256" key="1">
    <source>
        <dbReference type="SAM" id="Coils"/>
    </source>
</evidence>
<proteinExistence type="predicted"/>
<gene>
    <name evidence="3" type="ORF">BaRGS_00000500</name>
</gene>
<evidence type="ECO:0000313" key="3">
    <source>
        <dbReference type="EMBL" id="KAK7508261.1"/>
    </source>
</evidence>
<feature type="compositionally biased region" description="Polar residues" evidence="2">
    <location>
        <begin position="298"/>
        <end position="318"/>
    </location>
</feature>
<feature type="compositionally biased region" description="Pro residues" evidence="2">
    <location>
        <begin position="261"/>
        <end position="274"/>
    </location>
</feature>
<organism evidence="3 4">
    <name type="scientific">Batillaria attramentaria</name>
    <dbReference type="NCBI Taxonomy" id="370345"/>
    <lineage>
        <taxon>Eukaryota</taxon>
        <taxon>Metazoa</taxon>
        <taxon>Spiralia</taxon>
        <taxon>Lophotrochozoa</taxon>
        <taxon>Mollusca</taxon>
        <taxon>Gastropoda</taxon>
        <taxon>Caenogastropoda</taxon>
        <taxon>Sorbeoconcha</taxon>
        <taxon>Cerithioidea</taxon>
        <taxon>Batillariidae</taxon>
        <taxon>Batillaria</taxon>
    </lineage>
</organism>
<name>A0ABD0MAJ0_9CAEN</name>
<dbReference type="EMBL" id="JACVVK020000002">
    <property type="protein sequence ID" value="KAK7508261.1"/>
    <property type="molecule type" value="Genomic_DNA"/>
</dbReference>
<dbReference type="PANTHER" id="PTHR28457:SF2">
    <property type="entry name" value="SIMILAR TO 4930578I06RIK PROTEIN"/>
    <property type="match status" value="1"/>
</dbReference>
<reference evidence="3 4" key="1">
    <citation type="journal article" date="2023" name="Sci. Data">
        <title>Genome assembly of the Korean intertidal mud-creeper Batillaria attramentaria.</title>
        <authorList>
            <person name="Patra A.K."/>
            <person name="Ho P.T."/>
            <person name="Jun S."/>
            <person name="Lee S.J."/>
            <person name="Kim Y."/>
            <person name="Won Y.J."/>
        </authorList>
    </citation>
    <scope>NUCLEOTIDE SEQUENCE [LARGE SCALE GENOMIC DNA]</scope>
    <source>
        <tissue evidence="3">Foot muscle</tissue>
    </source>
</reference>
<keyword evidence="4" id="KW-1185">Reference proteome</keyword>
<dbReference type="Pfam" id="PF14769">
    <property type="entry name" value="CLAMP"/>
    <property type="match status" value="1"/>
</dbReference>
<protein>
    <submittedName>
        <fullName evidence="3">Uncharacterized protein</fullName>
    </submittedName>
</protein>
<sequence length="318" mass="35596">MAALNVAQAQQIASCKQYQGQRMLAEFLGLGPYGEERNLQNAIRVDFLHDHMTLAVSKGFTWEQVCSVVEFAQDFLADCAEKSLTQMVKTYQARSAELITSLGQRNYKIYTDFLFSTFFTHFQLYKHVLSNSREENIPRVGVDIHTPIPPLPLASAKELSVWNYEASLSELEKREAELEEQRRLRKQQLEAEATVNQAACQSKVDSVQTPFTHETLGEMIRSVLQDYATATSKAIATEIKDVADDLQIKFEKTSLPRPAALGPPPRYSPKPPVQLLPKTAPSKANNKLNVKNEKSKLSAVSTPPRSRGGSSKASMRHQ</sequence>
<comment type="caution">
    <text evidence="3">The sequence shown here is derived from an EMBL/GenBank/DDBJ whole genome shotgun (WGS) entry which is preliminary data.</text>
</comment>
<dbReference type="PANTHER" id="PTHR28457">
    <property type="entry name" value="COILED-COIL DOMAIN-CONTAINING PROTEIN 189"/>
    <property type="match status" value="1"/>
</dbReference>
<dbReference type="InterPro" id="IPR032727">
    <property type="entry name" value="CLAMP"/>
</dbReference>
<dbReference type="AlphaFoldDB" id="A0ABD0MAJ0"/>
<dbReference type="Proteomes" id="UP001519460">
    <property type="component" value="Unassembled WGS sequence"/>
</dbReference>
<accession>A0ABD0MAJ0</accession>
<keyword evidence="1" id="KW-0175">Coiled coil</keyword>
<evidence type="ECO:0000256" key="2">
    <source>
        <dbReference type="SAM" id="MobiDB-lite"/>
    </source>
</evidence>
<evidence type="ECO:0000313" key="4">
    <source>
        <dbReference type="Proteomes" id="UP001519460"/>
    </source>
</evidence>
<feature type="region of interest" description="Disordered" evidence="2">
    <location>
        <begin position="254"/>
        <end position="318"/>
    </location>
</feature>